<dbReference type="EMBL" id="GL882887">
    <property type="protein sequence ID" value="EGF79083.1"/>
    <property type="molecule type" value="Genomic_DNA"/>
</dbReference>
<reference evidence="3 4" key="1">
    <citation type="submission" date="2009-12" db="EMBL/GenBank/DDBJ databases">
        <title>The draft genome of Batrachochytrium dendrobatidis.</title>
        <authorList>
            <consortium name="US DOE Joint Genome Institute (JGI-PGF)"/>
            <person name="Kuo A."/>
            <person name="Salamov A."/>
            <person name="Schmutz J."/>
            <person name="Lucas S."/>
            <person name="Pitluck S."/>
            <person name="Rosenblum E."/>
            <person name="Stajich J."/>
            <person name="Eisen M."/>
            <person name="Grigoriev I.V."/>
        </authorList>
    </citation>
    <scope>NUCLEOTIDE SEQUENCE [LARGE SCALE GENOMIC DNA]</scope>
    <source>
        <strain evidence="4">JAM81 / FGSC 10211</strain>
    </source>
</reference>
<protein>
    <recommendedName>
        <fullName evidence="2">Translin-associated factor X-interacting protein 1 N-terminal domain-containing protein</fullName>
    </recommendedName>
</protein>
<accession>F4P7C1</accession>
<evidence type="ECO:0000256" key="1">
    <source>
        <dbReference type="ARBA" id="ARBA00023054"/>
    </source>
</evidence>
<proteinExistence type="predicted"/>
<evidence type="ECO:0000313" key="3">
    <source>
        <dbReference type="EMBL" id="EGF79083.1"/>
    </source>
</evidence>
<feature type="domain" description="Translin-associated factor X-interacting protein 1 N-terminal" evidence="2">
    <location>
        <begin position="115"/>
        <end position="220"/>
    </location>
</feature>
<dbReference type="GeneID" id="18243775"/>
<evidence type="ECO:0000259" key="2">
    <source>
        <dbReference type="Pfam" id="PF15739"/>
    </source>
</evidence>
<gene>
    <name evidence="3" type="ORF">BATDEDRAFT_90171</name>
</gene>
<dbReference type="AlphaFoldDB" id="F4P7C1"/>
<dbReference type="InterPro" id="IPR032755">
    <property type="entry name" value="TSNAXIP1_N"/>
</dbReference>
<dbReference type="Pfam" id="PF15739">
    <property type="entry name" value="TSNAXIP1_N"/>
    <property type="match status" value="1"/>
</dbReference>
<keyword evidence="4" id="KW-1185">Reference proteome</keyword>
<dbReference type="InParanoid" id="F4P7C1"/>
<dbReference type="OrthoDB" id="2113814at2759"/>
<dbReference type="RefSeq" id="XP_006680568.1">
    <property type="nucleotide sequence ID" value="XM_006680505.1"/>
</dbReference>
<organism evidence="3 4">
    <name type="scientific">Batrachochytrium dendrobatidis (strain JAM81 / FGSC 10211)</name>
    <name type="common">Frog chytrid fungus</name>
    <dbReference type="NCBI Taxonomy" id="684364"/>
    <lineage>
        <taxon>Eukaryota</taxon>
        <taxon>Fungi</taxon>
        <taxon>Fungi incertae sedis</taxon>
        <taxon>Chytridiomycota</taxon>
        <taxon>Chytridiomycota incertae sedis</taxon>
        <taxon>Chytridiomycetes</taxon>
        <taxon>Rhizophydiales</taxon>
        <taxon>Rhizophydiales incertae sedis</taxon>
        <taxon>Batrachochytrium</taxon>
    </lineage>
</organism>
<dbReference type="HOGENOM" id="CLU_903107_0_0_1"/>
<evidence type="ECO:0000313" key="4">
    <source>
        <dbReference type="Proteomes" id="UP000007241"/>
    </source>
</evidence>
<dbReference type="Proteomes" id="UP000007241">
    <property type="component" value="Unassembled WGS sequence"/>
</dbReference>
<keyword evidence="1" id="KW-0175">Coiled coil</keyword>
<sequence>MQSNNNQELHSLLQQWKPYVTAATHRPSTDLQSLKSAQNIVGTTLKSSSNGFKSKKMQSKVVLTNEYGFLASVKETDKSHFQLQTEFSRALFKKTFHTDAVRGVGSHSLADLNLYMQQEFRDVFSNSSDMLSKSRIQSLDRCLEQVIQTFRSYSSLLSDIQNEYHLVIKAIVNIQDEKAFLRSKINKLLVGYAFKQTLEAEKMRIVELVASWEIAQNHRQMLESHSAIEDTKFIETIGKLFDLEVARDQKEKRRKDLLYLGKWQFVKDWIEQRALTDPLIKTLFEQLKENASQPYNLYAKYRILLQCT</sequence>
<name>F4P7C1_BATDJ</name>